<gene>
    <name evidence="5" type="ORF">MNOR_LOCUS23792</name>
</gene>
<protein>
    <submittedName>
        <fullName evidence="5">Uncharacterized protein</fullName>
    </submittedName>
</protein>
<evidence type="ECO:0000256" key="4">
    <source>
        <dbReference type="SAM" id="SignalP"/>
    </source>
</evidence>
<dbReference type="GO" id="GO:0008270">
    <property type="term" value="F:zinc ion binding"/>
    <property type="evidence" value="ECO:0007669"/>
    <property type="project" value="UniProtKB-KW"/>
</dbReference>
<dbReference type="AlphaFoldDB" id="A0AAV2RDH7"/>
<feature type="non-terminal residue" evidence="5">
    <location>
        <position position="1"/>
    </location>
</feature>
<comment type="caution">
    <text evidence="5">The sequence shown here is derived from an EMBL/GenBank/DDBJ whole genome shotgun (WGS) entry which is preliminary data.</text>
</comment>
<keyword evidence="2" id="KW-0863">Zinc-finger</keyword>
<evidence type="ECO:0000313" key="6">
    <source>
        <dbReference type="Proteomes" id="UP001497623"/>
    </source>
</evidence>
<evidence type="ECO:0000256" key="3">
    <source>
        <dbReference type="ARBA" id="ARBA00022833"/>
    </source>
</evidence>
<dbReference type="Proteomes" id="UP001497623">
    <property type="component" value="Unassembled WGS sequence"/>
</dbReference>
<reference evidence="5 6" key="1">
    <citation type="submission" date="2024-05" db="EMBL/GenBank/DDBJ databases">
        <authorList>
            <person name="Wallberg A."/>
        </authorList>
    </citation>
    <scope>NUCLEOTIDE SEQUENCE [LARGE SCALE GENOMIC DNA]</scope>
</reference>
<feature type="signal peptide" evidence="4">
    <location>
        <begin position="1"/>
        <end position="18"/>
    </location>
</feature>
<keyword evidence="6" id="KW-1185">Reference proteome</keyword>
<organism evidence="5 6">
    <name type="scientific">Meganyctiphanes norvegica</name>
    <name type="common">Northern krill</name>
    <name type="synonym">Thysanopoda norvegica</name>
    <dbReference type="NCBI Taxonomy" id="48144"/>
    <lineage>
        <taxon>Eukaryota</taxon>
        <taxon>Metazoa</taxon>
        <taxon>Ecdysozoa</taxon>
        <taxon>Arthropoda</taxon>
        <taxon>Crustacea</taxon>
        <taxon>Multicrustacea</taxon>
        <taxon>Malacostraca</taxon>
        <taxon>Eumalacostraca</taxon>
        <taxon>Eucarida</taxon>
        <taxon>Euphausiacea</taxon>
        <taxon>Euphausiidae</taxon>
        <taxon>Meganyctiphanes</taxon>
    </lineage>
</organism>
<dbReference type="PROSITE" id="PS01359">
    <property type="entry name" value="ZF_PHD_1"/>
    <property type="match status" value="1"/>
</dbReference>
<proteinExistence type="predicted"/>
<keyword evidence="3" id="KW-0862">Zinc</keyword>
<evidence type="ECO:0000256" key="2">
    <source>
        <dbReference type="ARBA" id="ARBA00022771"/>
    </source>
</evidence>
<feature type="chain" id="PRO_5043595580" evidence="4">
    <location>
        <begin position="19"/>
        <end position="517"/>
    </location>
</feature>
<sequence>ATVLCAFCQLSVLPSRHALQCCLCRGWQHRVCHRGNKSGVSHNDYLDLMDKRNIFTWQCCKCPNPGRQIGTLGSNADIHADDNDNTLITVSSSNTTFADTSHCNPDDTVLTISSVNVTECVDVSQYNPDDTLLTFSSDKGTVCTDVSHYDPEDTVLTIRTANVSQYNPNDTLLKFSSDKNTVCTDVSHYDADDTVLTISTVNDTVWLDVSQEGADTNDNHDNTVRSYTEAQFREIQQEAVDNTVITVCSSYDTTTVLLDEVDITEGQQEDVTCLKNATCDRISLLEGLSEVGESLRLNKVYIAEELEESKDLDATVICESLPSVYSSPVLYTQTVLSKEFTDEESNQSEDGYKTIIDEEISTVIFPSDASPFHKLFRSNQNPETGIASPALSICSEREQASSVSDWDSTTLLPDFSVGNVSFSKAVIKQSTPIAPGSLYYRASCRQAGSFLRRISAIKGNASLSSVVLTPDTISPKSKALPMSNITPHKVGTCNKRRLSEEDEEGYPASKMRILERL</sequence>
<dbReference type="EMBL" id="CAXKWB010021312">
    <property type="protein sequence ID" value="CAL4123104.1"/>
    <property type="molecule type" value="Genomic_DNA"/>
</dbReference>
<evidence type="ECO:0000256" key="1">
    <source>
        <dbReference type="ARBA" id="ARBA00022723"/>
    </source>
</evidence>
<dbReference type="InterPro" id="IPR019786">
    <property type="entry name" value="Zinc_finger_PHD-type_CS"/>
</dbReference>
<keyword evidence="4" id="KW-0732">Signal</keyword>
<name>A0AAV2RDH7_MEGNR</name>
<evidence type="ECO:0000313" key="5">
    <source>
        <dbReference type="EMBL" id="CAL4123104.1"/>
    </source>
</evidence>
<keyword evidence="1" id="KW-0479">Metal-binding</keyword>
<dbReference type="CDD" id="cd15489">
    <property type="entry name" value="PHD_SF"/>
    <property type="match status" value="1"/>
</dbReference>
<accession>A0AAV2RDH7</accession>